<proteinExistence type="predicted"/>
<dbReference type="InterPro" id="IPR050597">
    <property type="entry name" value="Cytochrome_c_Oxidase_Subunit"/>
</dbReference>
<dbReference type="PROSITE" id="PS51007">
    <property type="entry name" value="CYTC"/>
    <property type="match status" value="1"/>
</dbReference>
<dbReference type="PIRSF" id="PIRSF000005">
    <property type="entry name" value="Cytochrome_c4"/>
    <property type="match status" value="1"/>
</dbReference>
<evidence type="ECO:0000313" key="11">
    <source>
        <dbReference type="EMBL" id="AGA90982.1"/>
    </source>
</evidence>
<dbReference type="GO" id="GO:0009055">
    <property type="term" value="F:electron transfer activity"/>
    <property type="evidence" value="ECO:0007669"/>
    <property type="project" value="InterPro"/>
</dbReference>
<evidence type="ECO:0000259" key="10">
    <source>
        <dbReference type="PROSITE" id="PS51007"/>
    </source>
</evidence>
<feature type="binding site" description="covalent" evidence="8">
    <location>
        <position position="44"/>
    </location>
    <ligand>
        <name>heme c</name>
        <dbReference type="ChEBI" id="CHEBI:61717"/>
        <label>1</label>
    </ligand>
</feature>
<feature type="binding site" description="covalent" evidence="8">
    <location>
        <position position="131"/>
    </location>
    <ligand>
        <name>heme c</name>
        <dbReference type="ChEBI" id="CHEBI:61717"/>
        <label>2</label>
    </ligand>
</feature>
<accession>L0GYT5</accession>
<gene>
    <name evidence="11" type="ORF">Thimo_2235</name>
</gene>
<keyword evidence="5" id="KW-0574">Periplasm</keyword>
<evidence type="ECO:0000313" key="12">
    <source>
        <dbReference type="Proteomes" id="UP000010816"/>
    </source>
</evidence>
<dbReference type="KEGG" id="tmb:Thimo_2235"/>
<dbReference type="OrthoDB" id="188778at2"/>
<keyword evidence="3 8" id="KW-0349">Heme</keyword>
<feature type="binding site" description="axial binding residue" evidence="9">
    <location>
        <position position="45"/>
    </location>
    <ligand>
        <name>heme c</name>
        <dbReference type="ChEBI" id="CHEBI:61717"/>
        <label>1</label>
    </ligand>
    <ligandPart>
        <name>Fe</name>
        <dbReference type="ChEBI" id="CHEBI:18248"/>
    </ligandPart>
</feature>
<dbReference type="EMBL" id="CP003051">
    <property type="protein sequence ID" value="AGA90982.1"/>
    <property type="molecule type" value="Genomic_DNA"/>
</dbReference>
<sequence length="203" mass="22504">MPYDRIKPALLCGLVALGSVAAIHSDELLDGVDARTLAMTCTSCHGSDGLSAGPAVPSIGGMNPGYFVKIMEGFRSGEIYSVTMGRIAKGYSDAEIERLADYFHDRPFVPAKQDFDPELAAQGRELHDHYCERCHSEGGIALEGEEYHILAGQWVTYLRNAMEDFRTGRRPLDKKMKRKLDRLLEREGETSLDALLAFYASQQ</sequence>
<feature type="binding site" description="axial binding residue" evidence="9">
    <location>
        <position position="135"/>
    </location>
    <ligand>
        <name>heme c</name>
        <dbReference type="ChEBI" id="CHEBI:61717"/>
        <label>2</label>
    </ligand>
    <ligandPart>
        <name>Fe</name>
        <dbReference type="ChEBI" id="CHEBI:18248"/>
    </ligandPart>
</feature>
<keyword evidence="6" id="KW-0249">Electron transport</keyword>
<feature type="domain" description="Cytochrome c" evidence="10">
    <location>
        <begin position="26"/>
        <end position="107"/>
    </location>
</feature>
<dbReference type="RefSeq" id="WP_015281119.1">
    <property type="nucleotide sequence ID" value="NC_019940.1"/>
</dbReference>
<dbReference type="Gene3D" id="1.10.760.10">
    <property type="entry name" value="Cytochrome c-like domain"/>
    <property type="match status" value="2"/>
</dbReference>
<protein>
    <submittedName>
        <fullName evidence="11">Cytochrome c553</fullName>
    </submittedName>
</protein>
<dbReference type="GO" id="GO:0042597">
    <property type="term" value="C:periplasmic space"/>
    <property type="evidence" value="ECO:0007669"/>
    <property type="project" value="UniProtKB-SubCell"/>
</dbReference>
<dbReference type="AlphaFoldDB" id="L0GYT5"/>
<evidence type="ECO:0000256" key="6">
    <source>
        <dbReference type="ARBA" id="ARBA00022982"/>
    </source>
</evidence>
<keyword evidence="7 9" id="KW-0408">Iron</keyword>
<organism evidence="11 12">
    <name type="scientific">Thioflavicoccus mobilis 8321</name>
    <dbReference type="NCBI Taxonomy" id="765912"/>
    <lineage>
        <taxon>Bacteria</taxon>
        <taxon>Pseudomonadati</taxon>
        <taxon>Pseudomonadota</taxon>
        <taxon>Gammaproteobacteria</taxon>
        <taxon>Chromatiales</taxon>
        <taxon>Chromatiaceae</taxon>
        <taxon>Thioflavicoccus</taxon>
    </lineage>
</organism>
<evidence type="ECO:0000256" key="7">
    <source>
        <dbReference type="ARBA" id="ARBA00023004"/>
    </source>
</evidence>
<feature type="binding site" description="covalent" evidence="8">
    <location>
        <position position="134"/>
    </location>
    <ligand>
        <name>heme c</name>
        <dbReference type="ChEBI" id="CHEBI:61717"/>
        <label>2</label>
    </ligand>
</feature>
<evidence type="ECO:0000256" key="8">
    <source>
        <dbReference type="PIRSR" id="PIRSR000005-1"/>
    </source>
</evidence>
<dbReference type="InterPro" id="IPR024167">
    <property type="entry name" value="Cytochrome_c4-like"/>
</dbReference>
<dbReference type="SUPFAM" id="SSF46626">
    <property type="entry name" value="Cytochrome c"/>
    <property type="match status" value="1"/>
</dbReference>
<evidence type="ECO:0000256" key="4">
    <source>
        <dbReference type="ARBA" id="ARBA00022723"/>
    </source>
</evidence>
<dbReference type="Proteomes" id="UP000010816">
    <property type="component" value="Chromosome"/>
</dbReference>
<dbReference type="HOGENOM" id="CLU_076280_3_2_6"/>
<name>L0GYT5_9GAMM</name>
<reference evidence="11 12" key="1">
    <citation type="submission" date="2011-09" db="EMBL/GenBank/DDBJ databases">
        <title>Complete sequence of chromosome of Thioflavicoccus mobilis 8321.</title>
        <authorList>
            <consortium name="US DOE Joint Genome Institute"/>
            <person name="Lucas S."/>
            <person name="Han J."/>
            <person name="Lapidus A."/>
            <person name="Cheng J.-F."/>
            <person name="Goodwin L."/>
            <person name="Pitluck S."/>
            <person name="Peters L."/>
            <person name="Ovchinnikova G."/>
            <person name="Lu M."/>
            <person name="Detter J.C."/>
            <person name="Han C."/>
            <person name="Tapia R."/>
            <person name="Land M."/>
            <person name="Hauser L."/>
            <person name="Kyrpides N."/>
            <person name="Ivanova N."/>
            <person name="Pagani I."/>
            <person name="Vogl K."/>
            <person name="Liu Z."/>
            <person name="Imhoff J."/>
            <person name="Thiel V."/>
            <person name="Frigaard N.-U."/>
            <person name="Bryant D."/>
            <person name="Woyke T."/>
        </authorList>
    </citation>
    <scope>NUCLEOTIDE SEQUENCE [LARGE SCALE GENOMIC DNA]</scope>
    <source>
        <strain evidence="11 12">8321</strain>
    </source>
</reference>
<dbReference type="InterPro" id="IPR036909">
    <property type="entry name" value="Cyt_c-like_dom_sf"/>
</dbReference>
<evidence type="ECO:0000256" key="9">
    <source>
        <dbReference type="PIRSR" id="PIRSR000005-2"/>
    </source>
</evidence>
<feature type="binding site" description="axial binding residue" evidence="9">
    <location>
        <position position="84"/>
    </location>
    <ligand>
        <name>heme c</name>
        <dbReference type="ChEBI" id="CHEBI:61717"/>
        <label>1</label>
    </ligand>
    <ligandPart>
        <name>Fe</name>
        <dbReference type="ChEBI" id="CHEBI:18248"/>
    </ligandPart>
</feature>
<dbReference type="eggNOG" id="COG2863">
    <property type="taxonomic scope" value="Bacteria"/>
</dbReference>
<evidence type="ECO:0000256" key="1">
    <source>
        <dbReference type="ARBA" id="ARBA00004418"/>
    </source>
</evidence>
<dbReference type="GO" id="GO:0005506">
    <property type="term" value="F:iron ion binding"/>
    <property type="evidence" value="ECO:0007669"/>
    <property type="project" value="InterPro"/>
</dbReference>
<evidence type="ECO:0000256" key="3">
    <source>
        <dbReference type="ARBA" id="ARBA00022617"/>
    </source>
</evidence>
<keyword evidence="4 9" id="KW-0479">Metal-binding</keyword>
<evidence type="ECO:0000256" key="2">
    <source>
        <dbReference type="ARBA" id="ARBA00022448"/>
    </source>
</evidence>
<dbReference type="STRING" id="765912.Thimo_2235"/>
<dbReference type="PANTHER" id="PTHR33751">
    <property type="entry name" value="CBB3-TYPE CYTOCHROME C OXIDASE SUBUNIT FIXP"/>
    <property type="match status" value="1"/>
</dbReference>
<dbReference type="PANTHER" id="PTHR33751:SF9">
    <property type="entry name" value="CYTOCHROME C4"/>
    <property type="match status" value="1"/>
</dbReference>
<dbReference type="GO" id="GO:0020037">
    <property type="term" value="F:heme binding"/>
    <property type="evidence" value="ECO:0007669"/>
    <property type="project" value="InterPro"/>
</dbReference>
<keyword evidence="2" id="KW-0813">Transport</keyword>
<comment type="PTM">
    <text evidence="8">Binds 2 heme c groups covalently per subunit.</text>
</comment>
<evidence type="ECO:0000256" key="5">
    <source>
        <dbReference type="ARBA" id="ARBA00022764"/>
    </source>
</evidence>
<feature type="binding site" description="covalent" evidence="8">
    <location>
        <position position="41"/>
    </location>
    <ligand>
        <name>heme c</name>
        <dbReference type="ChEBI" id="CHEBI:61717"/>
        <label>1</label>
    </ligand>
</feature>
<comment type="subcellular location">
    <subcellularLocation>
        <location evidence="1">Periplasm</location>
    </subcellularLocation>
</comment>
<dbReference type="InterPro" id="IPR009056">
    <property type="entry name" value="Cyt_c-like_dom"/>
</dbReference>
<keyword evidence="12" id="KW-1185">Reference proteome</keyword>
<feature type="binding site" description="axial binding residue" evidence="9">
    <location>
        <position position="176"/>
    </location>
    <ligand>
        <name>heme c</name>
        <dbReference type="ChEBI" id="CHEBI:61717"/>
        <label>2</label>
    </ligand>
    <ligandPart>
        <name>Fe</name>
        <dbReference type="ChEBI" id="CHEBI:18248"/>
    </ligandPart>
</feature>